<name>A0A834JI33_VESVU</name>
<feature type="compositionally biased region" description="Polar residues" evidence="1">
    <location>
        <begin position="76"/>
        <end position="87"/>
    </location>
</feature>
<comment type="caution">
    <text evidence="2">The sequence shown here is derived from an EMBL/GenBank/DDBJ whole genome shotgun (WGS) entry which is preliminary data.</text>
</comment>
<dbReference type="Proteomes" id="UP000614350">
    <property type="component" value="Unassembled WGS sequence"/>
</dbReference>
<evidence type="ECO:0000256" key="1">
    <source>
        <dbReference type="SAM" id="MobiDB-lite"/>
    </source>
</evidence>
<feature type="region of interest" description="Disordered" evidence="1">
    <location>
        <begin position="59"/>
        <end position="94"/>
    </location>
</feature>
<sequence length="94" mass="11016">MRCRLSQWETAKATRDSSSWCQHLWPVHSPDRPAARTPVCRKEIFVYLSEEKRRCACESRYQRESHPPEKVDEGSPISQNYVSTQKKGNSDDFE</sequence>
<keyword evidence="3" id="KW-1185">Reference proteome</keyword>
<protein>
    <submittedName>
        <fullName evidence="2">Uncharacterized protein</fullName>
    </submittedName>
</protein>
<feature type="compositionally biased region" description="Basic and acidic residues" evidence="1">
    <location>
        <begin position="59"/>
        <end position="73"/>
    </location>
</feature>
<accession>A0A834JI33</accession>
<evidence type="ECO:0000313" key="3">
    <source>
        <dbReference type="Proteomes" id="UP000614350"/>
    </source>
</evidence>
<evidence type="ECO:0000313" key="2">
    <source>
        <dbReference type="EMBL" id="KAF7388778.1"/>
    </source>
</evidence>
<dbReference type="AlphaFoldDB" id="A0A834JI33"/>
<organism evidence="2 3">
    <name type="scientific">Vespula vulgaris</name>
    <name type="common">Yellow jacket</name>
    <name type="synonym">Wasp</name>
    <dbReference type="NCBI Taxonomy" id="7454"/>
    <lineage>
        <taxon>Eukaryota</taxon>
        <taxon>Metazoa</taxon>
        <taxon>Ecdysozoa</taxon>
        <taxon>Arthropoda</taxon>
        <taxon>Hexapoda</taxon>
        <taxon>Insecta</taxon>
        <taxon>Pterygota</taxon>
        <taxon>Neoptera</taxon>
        <taxon>Endopterygota</taxon>
        <taxon>Hymenoptera</taxon>
        <taxon>Apocrita</taxon>
        <taxon>Aculeata</taxon>
        <taxon>Vespoidea</taxon>
        <taxon>Vespidae</taxon>
        <taxon>Vespinae</taxon>
        <taxon>Vespula</taxon>
    </lineage>
</organism>
<proteinExistence type="predicted"/>
<reference evidence="2" key="1">
    <citation type="journal article" date="2020" name="G3 (Bethesda)">
        <title>High-Quality Assemblies for Three Invasive Social Wasps from the &lt;i&gt;Vespula&lt;/i&gt; Genus.</title>
        <authorList>
            <person name="Harrop T.W.R."/>
            <person name="Guhlin J."/>
            <person name="McLaughlin G.M."/>
            <person name="Permina E."/>
            <person name="Stockwell P."/>
            <person name="Gilligan J."/>
            <person name="Le Lec M.F."/>
            <person name="Gruber M.A.M."/>
            <person name="Quinn O."/>
            <person name="Lovegrove M."/>
            <person name="Duncan E.J."/>
            <person name="Remnant E.J."/>
            <person name="Van Eeckhoven J."/>
            <person name="Graham B."/>
            <person name="Knapp R.A."/>
            <person name="Langford K.W."/>
            <person name="Kronenberg Z."/>
            <person name="Press M.O."/>
            <person name="Eacker S.M."/>
            <person name="Wilson-Rankin E.E."/>
            <person name="Purcell J."/>
            <person name="Lester P.J."/>
            <person name="Dearden P.K."/>
        </authorList>
    </citation>
    <scope>NUCLEOTIDE SEQUENCE</scope>
    <source>
        <strain evidence="2">Marl-1</strain>
    </source>
</reference>
<dbReference type="EMBL" id="JACSEA010000011">
    <property type="protein sequence ID" value="KAF7388778.1"/>
    <property type="molecule type" value="Genomic_DNA"/>
</dbReference>
<gene>
    <name evidence="2" type="ORF">HZH66_009915</name>
</gene>